<reference evidence="4 5" key="1">
    <citation type="journal article" date="2015" name="Int. J. Syst. Evol. Microbiol.">
        <title>Carboxylicivirga linearis sp. nov., isolated from a sea cucumber culture pond.</title>
        <authorList>
            <person name="Wang F.Q."/>
            <person name="Zhou Y.X."/>
            <person name="Lin X.Z."/>
            <person name="Chen G.J."/>
            <person name="Du Z.J."/>
        </authorList>
    </citation>
    <scope>NUCLEOTIDE SEQUENCE [LARGE SCALE GENOMIC DNA]</scope>
    <source>
        <strain evidence="4 5">FB218</strain>
    </source>
</reference>
<evidence type="ECO:0000313" key="5">
    <source>
        <dbReference type="Proteomes" id="UP000708576"/>
    </source>
</evidence>
<feature type="coiled-coil region" evidence="1">
    <location>
        <begin position="727"/>
        <end position="761"/>
    </location>
</feature>
<evidence type="ECO:0000256" key="1">
    <source>
        <dbReference type="SAM" id="Coils"/>
    </source>
</evidence>
<evidence type="ECO:0000256" key="2">
    <source>
        <dbReference type="SAM" id="SignalP"/>
    </source>
</evidence>
<feature type="signal peptide" evidence="2">
    <location>
        <begin position="1"/>
        <end position="28"/>
    </location>
</feature>
<proteinExistence type="predicted"/>
<feature type="domain" description="Peptidase S74" evidence="3">
    <location>
        <begin position="627"/>
        <end position="741"/>
    </location>
</feature>
<accession>A0ABS5JYA5</accession>
<gene>
    <name evidence="4" type="ORF">KEM10_13390</name>
</gene>
<evidence type="ECO:0000259" key="3">
    <source>
        <dbReference type="PROSITE" id="PS51688"/>
    </source>
</evidence>
<keyword evidence="5" id="KW-1185">Reference proteome</keyword>
<sequence length="764" mass="81447">MKKIVINLYKARYLLQLILASLSSTMLAQIPETISYQAIISDNQNQIIANSEVGIRLSIIAGSPSGEELYYEESVVTTNENGLVTLHFGSDHLSAYVDWAESQLFIRIDVDPEGGSNYQITSVNQLLTVPYAFRAQTAEDVDDDDADPENELQTLSYSNNQLSISDGNTVTIQSTMNDSTLSQNYWSTSGNSDLDPEEGAMIGTTDSVAVSFMTNGEKRIEITPNGGLYFLNPKLNTFLGVWAGLNTDTTSTRNIYIGHYAGTNNLSGENNIGIGVQALFANNEGIGNTAIGNLALGYHREGNYNTAMGTGALGFGETGEGNTAMGAGALGQNADGSYNTSMGYLALQSNIGDNNTAIGNEALRKNTDGESNTIIGALSGVSNTTGSRNSSMGISSMAGNKTGNDNVAIGYAALFNNTDRSNIVAIGDHALFNNGMNSTSENDATANTAVGSKALYNNTSGYANTALGSNTLETNEIGIQNVAIGDSVLYYNGNGASNTTSSSKNVAIGSRTMVNNTVGRSNTAVGQSALWANTNGNMNTATGNRSMLHNTGGHYNVAMGERSLQYNQTGDYNVAVGYNAGPSSVNTDLRNTISLGYSAQATADNSVRIGNNSINQIGGAVAWSNLSDGRFKTNVQENVPGLDFILRLRPVTYTWNLSKLNQFQGNTVDDFNTSKSQKIYTGFIAQEVEQAALNSSFDFSGVVQPTNQQSLYNLSYAEFVVPLVKSVQEQNQVIDELQNSNQNLTKILEALQLEITQIKNSIKK</sequence>
<dbReference type="RefSeq" id="WP_212216521.1">
    <property type="nucleotide sequence ID" value="NZ_JAGUCO010000009.1"/>
</dbReference>
<protein>
    <submittedName>
        <fullName evidence="4">Tail fiber domain-containing protein</fullName>
    </submittedName>
</protein>
<name>A0ABS5JYA5_9BACT</name>
<comment type="caution">
    <text evidence="4">The sequence shown here is derived from an EMBL/GenBank/DDBJ whole genome shotgun (WGS) entry which is preliminary data.</text>
</comment>
<dbReference type="InterPro" id="IPR030392">
    <property type="entry name" value="S74_ICA"/>
</dbReference>
<feature type="chain" id="PRO_5045678404" evidence="2">
    <location>
        <begin position="29"/>
        <end position="764"/>
    </location>
</feature>
<keyword evidence="1" id="KW-0175">Coiled coil</keyword>
<dbReference type="EMBL" id="JAGUCO010000009">
    <property type="protein sequence ID" value="MBS2099281.1"/>
    <property type="molecule type" value="Genomic_DNA"/>
</dbReference>
<evidence type="ECO:0000313" key="4">
    <source>
        <dbReference type="EMBL" id="MBS2099281.1"/>
    </source>
</evidence>
<organism evidence="4 5">
    <name type="scientific">Carboxylicivirga linearis</name>
    <dbReference type="NCBI Taxonomy" id="1628157"/>
    <lineage>
        <taxon>Bacteria</taxon>
        <taxon>Pseudomonadati</taxon>
        <taxon>Bacteroidota</taxon>
        <taxon>Bacteroidia</taxon>
        <taxon>Marinilabiliales</taxon>
        <taxon>Marinilabiliaceae</taxon>
        <taxon>Carboxylicivirga</taxon>
    </lineage>
</organism>
<dbReference type="Gene3D" id="2.150.10.10">
    <property type="entry name" value="Serralysin-like metalloprotease, C-terminal"/>
    <property type="match status" value="1"/>
</dbReference>
<dbReference type="Proteomes" id="UP000708576">
    <property type="component" value="Unassembled WGS sequence"/>
</dbReference>
<dbReference type="PROSITE" id="PS51688">
    <property type="entry name" value="ICA"/>
    <property type="match status" value="1"/>
</dbReference>
<keyword evidence="2" id="KW-0732">Signal</keyword>
<dbReference type="Pfam" id="PF13884">
    <property type="entry name" value="Peptidase_S74"/>
    <property type="match status" value="1"/>
</dbReference>
<dbReference type="InterPro" id="IPR011049">
    <property type="entry name" value="Serralysin-like_metalloprot_C"/>
</dbReference>